<dbReference type="Proteomes" id="UP000198942">
    <property type="component" value="Unassembled WGS sequence"/>
</dbReference>
<proteinExistence type="predicted"/>
<gene>
    <name evidence="1" type="ORF">SAMN05192574_103331</name>
</gene>
<dbReference type="EMBL" id="FOCL01000003">
    <property type="protein sequence ID" value="SEN49358.1"/>
    <property type="molecule type" value="Genomic_DNA"/>
</dbReference>
<evidence type="ECO:0000313" key="1">
    <source>
        <dbReference type="EMBL" id="SEN49358.1"/>
    </source>
</evidence>
<keyword evidence="2" id="KW-1185">Reference proteome</keyword>
<accession>A0A1H8H1J9</accession>
<protein>
    <submittedName>
        <fullName evidence="1">Uncharacterized protein</fullName>
    </submittedName>
</protein>
<sequence>MFEEFYYKITVAQNEIVSKLYHEKIIASEESKIIRMLIDIFKKELVGKLKSPES</sequence>
<reference evidence="2" key="1">
    <citation type="submission" date="2016-10" db="EMBL/GenBank/DDBJ databases">
        <authorList>
            <person name="Varghese N."/>
            <person name="Submissions S."/>
        </authorList>
    </citation>
    <scope>NUCLEOTIDE SEQUENCE [LARGE SCALE GENOMIC DNA]</scope>
    <source>
        <strain evidence="2">Gh-48</strain>
    </source>
</reference>
<name>A0A1H8H1J9_9SPHI</name>
<organism evidence="1 2">
    <name type="scientific">Mucilaginibacter gossypiicola</name>
    <dbReference type="NCBI Taxonomy" id="551995"/>
    <lineage>
        <taxon>Bacteria</taxon>
        <taxon>Pseudomonadati</taxon>
        <taxon>Bacteroidota</taxon>
        <taxon>Sphingobacteriia</taxon>
        <taxon>Sphingobacteriales</taxon>
        <taxon>Sphingobacteriaceae</taxon>
        <taxon>Mucilaginibacter</taxon>
    </lineage>
</organism>
<dbReference type="AlphaFoldDB" id="A0A1H8H1J9"/>
<evidence type="ECO:0000313" key="2">
    <source>
        <dbReference type="Proteomes" id="UP000198942"/>
    </source>
</evidence>